<evidence type="ECO:0000256" key="3">
    <source>
        <dbReference type="ARBA" id="ARBA00022824"/>
    </source>
</evidence>
<evidence type="ECO:0000259" key="6">
    <source>
        <dbReference type="PROSITE" id="PS50076"/>
    </source>
</evidence>
<dbReference type="GO" id="GO:0034975">
    <property type="term" value="P:protein folding in endoplasmic reticulum"/>
    <property type="evidence" value="ECO:0007669"/>
    <property type="project" value="TreeGrafter"/>
</dbReference>
<evidence type="ECO:0000256" key="2">
    <source>
        <dbReference type="ARBA" id="ARBA00022729"/>
    </source>
</evidence>
<dbReference type="PROSITE" id="PS50076">
    <property type="entry name" value="DNAJ_2"/>
    <property type="match status" value="1"/>
</dbReference>
<dbReference type="InterPro" id="IPR036869">
    <property type="entry name" value="J_dom_sf"/>
</dbReference>
<dbReference type="AlphaFoldDB" id="A0A0C9YB88"/>
<dbReference type="OrthoDB" id="1726119at2759"/>
<dbReference type="Pfam" id="PF13432">
    <property type="entry name" value="TPR_16"/>
    <property type="match status" value="1"/>
</dbReference>
<accession>A0A0C9YB88</accession>
<dbReference type="PANTHER" id="PTHR44140">
    <property type="entry name" value="LD25575P"/>
    <property type="match status" value="1"/>
</dbReference>
<dbReference type="SMART" id="SM00271">
    <property type="entry name" value="DnaJ"/>
    <property type="match status" value="1"/>
</dbReference>
<dbReference type="GO" id="GO:0051087">
    <property type="term" value="F:protein-folding chaperone binding"/>
    <property type="evidence" value="ECO:0007669"/>
    <property type="project" value="TreeGrafter"/>
</dbReference>
<keyword evidence="2 5" id="KW-0732">Signal</keyword>
<dbReference type="STRING" id="1095629.A0A0C9YB88"/>
<evidence type="ECO:0000313" key="8">
    <source>
        <dbReference type="Proteomes" id="UP000054477"/>
    </source>
</evidence>
<keyword evidence="4" id="KW-0802">TPR repeat</keyword>
<organism evidence="7 8">
    <name type="scientific">Laccaria amethystina LaAM-08-1</name>
    <dbReference type="NCBI Taxonomy" id="1095629"/>
    <lineage>
        <taxon>Eukaryota</taxon>
        <taxon>Fungi</taxon>
        <taxon>Dikarya</taxon>
        <taxon>Basidiomycota</taxon>
        <taxon>Agaricomycotina</taxon>
        <taxon>Agaricomycetes</taxon>
        <taxon>Agaricomycetidae</taxon>
        <taxon>Agaricales</taxon>
        <taxon>Agaricineae</taxon>
        <taxon>Hydnangiaceae</taxon>
        <taxon>Laccaria</taxon>
    </lineage>
</organism>
<feature type="repeat" description="TPR" evidence="4">
    <location>
        <begin position="63"/>
        <end position="96"/>
    </location>
</feature>
<reference evidence="7 8" key="1">
    <citation type="submission" date="2014-04" db="EMBL/GenBank/DDBJ databases">
        <authorList>
            <consortium name="DOE Joint Genome Institute"/>
            <person name="Kuo A."/>
            <person name="Kohler A."/>
            <person name="Nagy L.G."/>
            <person name="Floudas D."/>
            <person name="Copeland A."/>
            <person name="Barry K.W."/>
            <person name="Cichocki N."/>
            <person name="Veneault-Fourrey C."/>
            <person name="LaButti K."/>
            <person name="Lindquist E.A."/>
            <person name="Lipzen A."/>
            <person name="Lundell T."/>
            <person name="Morin E."/>
            <person name="Murat C."/>
            <person name="Sun H."/>
            <person name="Tunlid A."/>
            <person name="Henrissat B."/>
            <person name="Grigoriev I.V."/>
            <person name="Hibbett D.S."/>
            <person name="Martin F."/>
            <person name="Nordberg H.P."/>
            <person name="Cantor M.N."/>
            <person name="Hua S.X."/>
        </authorList>
    </citation>
    <scope>NUCLEOTIDE SEQUENCE [LARGE SCALE GENOMIC DNA]</scope>
    <source>
        <strain evidence="7 8">LaAM-08-1</strain>
    </source>
</reference>
<feature type="signal peptide" evidence="5">
    <location>
        <begin position="1"/>
        <end position="19"/>
    </location>
</feature>
<protein>
    <recommendedName>
        <fullName evidence="6">J domain-containing protein</fullName>
    </recommendedName>
</protein>
<dbReference type="Pfam" id="PF00226">
    <property type="entry name" value="DnaJ"/>
    <property type="match status" value="1"/>
</dbReference>
<dbReference type="HOGENOM" id="CLU_015935_0_1_1"/>
<gene>
    <name evidence="7" type="ORF">K443DRAFT_91478</name>
</gene>
<dbReference type="Gene3D" id="1.25.40.10">
    <property type="entry name" value="Tetratricopeptide repeat domain"/>
    <property type="match status" value="2"/>
</dbReference>
<dbReference type="CDD" id="cd06257">
    <property type="entry name" value="DnaJ"/>
    <property type="match status" value="1"/>
</dbReference>
<feature type="chain" id="PRO_5002206663" description="J domain-containing protein" evidence="5">
    <location>
        <begin position="20"/>
        <end position="562"/>
    </location>
</feature>
<feature type="domain" description="J" evidence="6">
    <location>
        <begin position="452"/>
        <end position="513"/>
    </location>
</feature>
<evidence type="ECO:0000256" key="1">
    <source>
        <dbReference type="ARBA" id="ARBA00004240"/>
    </source>
</evidence>
<dbReference type="SMART" id="SM00028">
    <property type="entry name" value="TPR"/>
    <property type="match status" value="2"/>
</dbReference>
<dbReference type="SUPFAM" id="SSF48452">
    <property type="entry name" value="TPR-like"/>
    <property type="match status" value="1"/>
</dbReference>
<dbReference type="PANTHER" id="PTHR44140:SF2">
    <property type="entry name" value="LD25575P"/>
    <property type="match status" value="1"/>
</dbReference>
<evidence type="ECO:0000313" key="7">
    <source>
        <dbReference type="EMBL" id="KIK05368.1"/>
    </source>
</evidence>
<feature type="repeat" description="TPR" evidence="4">
    <location>
        <begin position="29"/>
        <end position="62"/>
    </location>
</feature>
<evidence type="ECO:0000256" key="4">
    <source>
        <dbReference type="PROSITE-ProRule" id="PRU00339"/>
    </source>
</evidence>
<dbReference type="InterPro" id="IPR019734">
    <property type="entry name" value="TPR_rpt"/>
</dbReference>
<keyword evidence="3" id="KW-0256">Endoplasmic reticulum</keyword>
<dbReference type="SUPFAM" id="SSF46565">
    <property type="entry name" value="Chaperone J-domain"/>
    <property type="match status" value="1"/>
</dbReference>
<dbReference type="GO" id="GO:0051787">
    <property type="term" value="F:misfolded protein binding"/>
    <property type="evidence" value="ECO:0007669"/>
    <property type="project" value="TreeGrafter"/>
</dbReference>
<dbReference type="InterPro" id="IPR051727">
    <property type="entry name" value="DnaJ_C3_Co-chaperones"/>
</dbReference>
<dbReference type="PROSITE" id="PS50005">
    <property type="entry name" value="TPR"/>
    <property type="match status" value="2"/>
</dbReference>
<dbReference type="Proteomes" id="UP000054477">
    <property type="component" value="Unassembled WGS sequence"/>
</dbReference>
<dbReference type="EMBL" id="KN838560">
    <property type="protein sequence ID" value="KIK05368.1"/>
    <property type="molecule type" value="Genomic_DNA"/>
</dbReference>
<dbReference type="InterPro" id="IPR001623">
    <property type="entry name" value="DnaJ_domain"/>
</dbReference>
<keyword evidence="8" id="KW-1185">Reference proteome</keyword>
<proteinExistence type="predicted"/>
<dbReference type="Gene3D" id="1.10.287.110">
    <property type="entry name" value="DnaJ domain"/>
    <property type="match status" value="1"/>
</dbReference>
<name>A0A0C9YB88_9AGAR</name>
<comment type="subcellular location">
    <subcellularLocation>
        <location evidence="1">Endoplasmic reticulum</location>
    </subcellularLocation>
</comment>
<dbReference type="InterPro" id="IPR011990">
    <property type="entry name" value="TPR-like_helical_dom_sf"/>
</dbReference>
<sequence>MRLLALSSILLFLAPAAYAQQGGLYPPGLLPLINRANALLSTGQFNEAAKIYSEAIDQSPSDYLLFYKRATAYFSLQRHTSALDDFEKVLSLTSNTFDNAHLMKSRIYIRDGHFSLARESLTAFLKSPAGKAGTEAEELDREIKEGERLVEKTEKERRAQLWNACVESASQALRIASHSVVVMNWRAECALAAGDVESAVGDLTRLTHLLPPSTTLLTHIFRLSYFLLPPSPGPLNTLKQCLHYDPDSKPCLILHRMLKKFDKGFIALDEFLGKEDWRGAMKYLTKSSAGNVAGFWRRYEEALGENMGAEMVLPLLPHSLLEDHEHGKQGKGKGKKMQAISLPLYTKKSPQRQYLVRSLCRSYTHLAGQSPSLEEYRVQTAKWCEELLSLEECHEDIDGLVGRSEGLLFKEEWDEAVRVLEKAFEQGGRQDRWVHEKLQSAQRKAKQARQKDYYKILGVPRDIDQRSIKKAFRKQAKLAHPDKGGSEAKMAALNEAYEVLSNPELRERFDRGEDPMDPMAGQGGHPFAQGQHPFAQFFQQQGGGFGQGNGGRGFQFHFSHGH</sequence>
<reference evidence="8" key="2">
    <citation type="submission" date="2015-01" db="EMBL/GenBank/DDBJ databases">
        <title>Evolutionary Origins and Diversification of the Mycorrhizal Mutualists.</title>
        <authorList>
            <consortium name="DOE Joint Genome Institute"/>
            <consortium name="Mycorrhizal Genomics Consortium"/>
            <person name="Kohler A."/>
            <person name="Kuo A."/>
            <person name="Nagy L.G."/>
            <person name="Floudas D."/>
            <person name="Copeland A."/>
            <person name="Barry K.W."/>
            <person name="Cichocki N."/>
            <person name="Veneault-Fourrey C."/>
            <person name="LaButti K."/>
            <person name="Lindquist E.A."/>
            <person name="Lipzen A."/>
            <person name="Lundell T."/>
            <person name="Morin E."/>
            <person name="Murat C."/>
            <person name="Riley R."/>
            <person name="Ohm R."/>
            <person name="Sun H."/>
            <person name="Tunlid A."/>
            <person name="Henrissat B."/>
            <person name="Grigoriev I.V."/>
            <person name="Hibbett D.S."/>
            <person name="Martin F."/>
        </authorList>
    </citation>
    <scope>NUCLEOTIDE SEQUENCE [LARGE SCALE GENOMIC DNA]</scope>
    <source>
        <strain evidence="8">LaAM-08-1</strain>
    </source>
</reference>
<evidence type="ECO:0000256" key="5">
    <source>
        <dbReference type="SAM" id="SignalP"/>
    </source>
</evidence>
<dbReference type="GO" id="GO:0005783">
    <property type="term" value="C:endoplasmic reticulum"/>
    <property type="evidence" value="ECO:0007669"/>
    <property type="project" value="UniProtKB-SubCell"/>
</dbReference>
<dbReference type="PRINTS" id="PR00625">
    <property type="entry name" value="JDOMAIN"/>
</dbReference>